<keyword evidence="3" id="KW-0812">Transmembrane</keyword>
<evidence type="ECO:0000256" key="3">
    <source>
        <dbReference type="SAM" id="Phobius"/>
    </source>
</evidence>
<feature type="signal peptide" evidence="4">
    <location>
        <begin position="1"/>
        <end position="22"/>
    </location>
</feature>
<evidence type="ECO:0000256" key="2">
    <source>
        <dbReference type="SAM" id="MobiDB-lite"/>
    </source>
</evidence>
<evidence type="ECO:0000256" key="4">
    <source>
        <dbReference type="SAM" id="SignalP"/>
    </source>
</evidence>
<keyword evidence="1" id="KW-0175">Coiled coil</keyword>
<protein>
    <recommendedName>
        <fullName evidence="7">PIR protein</fullName>
    </recommendedName>
</protein>
<evidence type="ECO:0008006" key="7">
    <source>
        <dbReference type="Google" id="ProtNLM"/>
    </source>
</evidence>
<evidence type="ECO:0000313" key="6">
    <source>
        <dbReference type="Proteomes" id="UP000831156"/>
    </source>
</evidence>
<feature type="compositionally biased region" description="Basic and acidic residues" evidence="2">
    <location>
        <begin position="146"/>
        <end position="156"/>
    </location>
</feature>
<name>A0ABY1UTE6_9APIC</name>
<feature type="transmembrane region" description="Helical" evidence="3">
    <location>
        <begin position="355"/>
        <end position="377"/>
    </location>
</feature>
<feature type="chain" id="PRO_5045974344" description="PIR protein" evidence="4">
    <location>
        <begin position="23"/>
        <end position="440"/>
    </location>
</feature>
<keyword evidence="4" id="KW-0732">Signal</keyword>
<dbReference type="Proteomes" id="UP000831156">
    <property type="component" value="Chromosome 13"/>
</dbReference>
<feature type="transmembrane region" description="Helical" evidence="3">
    <location>
        <begin position="317"/>
        <end position="334"/>
    </location>
</feature>
<dbReference type="EMBL" id="LT969436">
    <property type="protein sequence ID" value="SOV18375.1"/>
    <property type="molecule type" value="Genomic_DNA"/>
</dbReference>
<reference evidence="5" key="1">
    <citation type="submission" date="2016-09" db="EMBL/GenBank/DDBJ databases">
        <authorList>
            <consortium name="Pathogen Informatics"/>
            <person name="Sun Q."/>
            <person name="Inoue M."/>
        </authorList>
    </citation>
    <scope>NUCLEOTIDE SEQUENCE</scope>
</reference>
<gene>
    <name evidence="5" type="ORF">PGABG01_1368700</name>
</gene>
<feature type="compositionally biased region" description="Basic and acidic residues" evidence="2">
    <location>
        <begin position="163"/>
        <end position="184"/>
    </location>
</feature>
<feature type="region of interest" description="Disordered" evidence="2">
    <location>
        <begin position="140"/>
        <end position="184"/>
    </location>
</feature>
<feature type="transmembrane region" description="Helical" evidence="3">
    <location>
        <begin position="383"/>
        <end position="407"/>
    </location>
</feature>
<evidence type="ECO:0000313" key="5">
    <source>
        <dbReference type="EMBL" id="SOV18375.1"/>
    </source>
</evidence>
<keyword evidence="3" id="KW-0472">Membrane</keyword>
<sequence length="440" mass="53239">MYFIYKHIFLFVLLYNIFLSSSYQFPPAKYGHNNKYSRSYVPISSTPIKPLPEHYTFEYIRDQLKHMKELKDEIIRNRLRNHELMDKIDIQDLIEKQRRKKDNELKDTHEKYNKYKLLLDNEEDEKRKKILLQLENDEENTEYLNEQEHKEEENKNNKKKKYKIQDDKINKDENTSNRTYKDIREKNKRLRDKEKLNQLDKNDTYRKYIKKELSDVRLLKDQIIQDKIKKSRLKKDNLIDYELTKLLLEEEKRQLELSSEYIEQQKIKKAKKLKMQKKEEKYNKFKLSIKKSIKKLLRKINLVIYKILEKIFDGDKWYRVFYYIYRVTLIKIIFEKLDKAYDKAEDSVIENETGGYAFLFSSLAAAIGMICISPTLIPQMPVVASMIFFIFLTGFILGALASIYFVITEKGPYAKRKRSKRMAFIKSLYQKDEEKKIDNS</sequence>
<keyword evidence="3" id="KW-1133">Transmembrane helix</keyword>
<organism evidence="5 6">
    <name type="scientific">Plasmodium gaboni</name>
    <dbReference type="NCBI Taxonomy" id="647221"/>
    <lineage>
        <taxon>Eukaryota</taxon>
        <taxon>Sar</taxon>
        <taxon>Alveolata</taxon>
        <taxon>Apicomplexa</taxon>
        <taxon>Aconoidasida</taxon>
        <taxon>Haemosporida</taxon>
        <taxon>Plasmodiidae</taxon>
        <taxon>Plasmodium</taxon>
        <taxon>Plasmodium (Laverania)</taxon>
    </lineage>
</organism>
<accession>A0ABY1UTE6</accession>
<feature type="coiled-coil region" evidence="1">
    <location>
        <begin position="67"/>
        <end position="125"/>
    </location>
</feature>
<keyword evidence="6" id="KW-1185">Reference proteome</keyword>
<evidence type="ECO:0000256" key="1">
    <source>
        <dbReference type="SAM" id="Coils"/>
    </source>
</evidence>
<proteinExistence type="predicted"/>